<dbReference type="EMBL" id="PQXN01000400">
    <property type="protein sequence ID" value="TGO45327.1"/>
    <property type="molecule type" value="Genomic_DNA"/>
</dbReference>
<evidence type="ECO:0000313" key="2">
    <source>
        <dbReference type="Proteomes" id="UP000297527"/>
    </source>
</evidence>
<proteinExistence type="predicted"/>
<organism evidence="1 2">
    <name type="scientific">Botryotinia convoluta</name>
    <dbReference type="NCBI Taxonomy" id="54673"/>
    <lineage>
        <taxon>Eukaryota</taxon>
        <taxon>Fungi</taxon>
        <taxon>Dikarya</taxon>
        <taxon>Ascomycota</taxon>
        <taxon>Pezizomycotina</taxon>
        <taxon>Leotiomycetes</taxon>
        <taxon>Helotiales</taxon>
        <taxon>Sclerotiniaceae</taxon>
        <taxon>Botryotinia</taxon>
    </lineage>
</organism>
<evidence type="ECO:0000313" key="1">
    <source>
        <dbReference type="EMBL" id="TGO45327.1"/>
    </source>
</evidence>
<dbReference type="OrthoDB" id="3565420at2759"/>
<reference evidence="1 2" key="1">
    <citation type="submission" date="2017-12" db="EMBL/GenBank/DDBJ databases">
        <title>Comparative genomics of Botrytis spp.</title>
        <authorList>
            <person name="Valero-Jimenez C.A."/>
            <person name="Tapia P."/>
            <person name="Veloso J."/>
            <person name="Silva-Moreno E."/>
            <person name="Staats M."/>
            <person name="Valdes J.H."/>
            <person name="Van Kan J.A.L."/>
        </authorList>
    </citation>
    <scope>NUCLEOTIDE SEQUENCE [LARGE SCALE GENOMIC DNA]</scope>
    <source>
        <strain evidence="1 2">MUCL11595</strain>
    </source>
</reference>
<dbReference type="Proteomes" id="UP000297527">
    <property type="component" value="Unassembled WGS sequence"/>
</dbReference>
<sequence length="315" mass="35697">MAEKAPRVDSFQSSIHDACLEEGFFSDQRPQRLARVLDRAEKDTIQSLIVSTLPDGPLISINFLLKAGGFSVTGLNNGAIIEEIEASKLLHDHIQSWKDQGEFEYITTFTEFWLQYFDVTAQMFAKFGCNPGLKQYAQNGLPGGMPKVRWNIAQILKKQNNQPEMFPYPDFYTPTNTFPSWSNFTLRDTGVLSRWFKNPGSTDTFAISVCVPKLNIERGNILSVESEVFVHLRLRSIDERKQKGHTQGWQAFVEPTNLIRHDGGLLLTCTRTFHQNDDDAKYIPADEAPNGTLTPTKPFVEIYLRVVELETTCLA</sequence>
<comment type="caution">
    <text evidence="1">The sequence shown here is derived from an EMBL/GenBank/DDBJ whole genome shotgun (WGS) entry which is preliminary data.</text>
</comment>
<keyword evidence="2" id="KW-1185">Reference proteome</keyword>
<dbReference type="AlphaFoldDB" id="A0A4Z1HK44"/>
<accession>A0A4Z1HK44</accession>
<name>A0A4Z1HK44_9HELO</name>
<protein>
    <submittedName>
        <fullName evidence="1">Uncharacterized protein</fullName>
    </submittedName>
</protein>
<gene>
    <name evidence="1" type="ORF">BCON_0402g00010</name>
</gene>